<dbReference type="InterPro" id="IPR042100">
    <property type="entry name" value="Bug_dom1"/>
</dbReference>
<dbReference type="Proteomes" id="UP000542813">
    <property type="component" value="Unassembled WGS sequence"/>
</dbReference>
<dbReference type="EMBL" id="JACHMM010000001">
    <property type="protein sequence ID" value="MBB5785503.1"/>
    <property type="molecule type" value="Genomic_DNA"/>
</dbReference>
<dbReference type="AlphaFoldDB" id="A0A7W9LIZ7"/>
<evidence type="ECO:0000256" key="1">
    <source>
        <dbReference type="ARBA" id="ARBA00006987"/>
    </source>
</evidence>
<gene>
    <name evidence="4" type="ORF">HD601_000078</name>
</gene>
<feature type="signal peptide" evidence="3">
    <location>
        <begin position="1"/>
        <end position="33"/>
    </location>
</feature>
<dbReference type="PANTHER" id="PTHR42928:SF3">
    <property type="entry name" value="UPF0065 PROTEIN YFLP"/>
    <property type="match status" value="1"/>
</dbReference>
<sequence length="349" mass="36083">MTLAPASRRRKRARLAAAAAVVCALVPAAACQADTTGSTGGGGGGDDFPSEPFTITVPSGPGGGLDQLGRSVQQALTQSGLVEDNIQVFNNPGAGSMLGLNQFVREESGDPYQLLAVSAVLLGAEKTSDIEVTLEGDTTPIAELASEYLTIVTRPDAPYATLQDLVGALKSDPGSVNVVGSVAGSLEQVLMGLLAQSEGIDPAELNYVPYENASEQVTALLSGDADVSVMGISEILPQIADGSAVPLVVSSPERLDGVDAPTFEEAGLSADLTMANWRGVVGPPDISDEDRDKVVDLIDQMRGTDEWAEILEAKSWADTFKGGTEFGDYMQTESDRIGQALAGLGLIDG</sequence>
<proteinExistence type="inferred from homology"/>
<protein>
    <submittedName>
        <fullName evidence="4">Putative tricarboxylic transport membrane protein</fullName>
    </submittedName>
</protein>
<evidence type="ECO:0000313" key="4">
    <source>
        <dbReference type="EMBL" id="MBB5785503.1"/>
    </source>
</evidence>
<reference evidence="4 5" key="1">
    <citation type="submission" date="2020-08" db="EMBL/GenBank/DDBJ databases">
        <title>Sequencing the genomes of 1000 actinobacteria strains.</title>
        <authorList>
            <person name="Klenk H.-P."/>
        </authorList>
    </citation>
    <scope>NUCLEOTIDE SEQUENCE [LARGE SCALE GENOMIC DNA]</scope>
    <source>
        <strain evidence="4 5">DSM 102122</strain>
    </source>
</reference>
<organism evidence="4 5">
    <name type="scientific">Jiangella mangrovi</name>
    <dbReference type="NCBI Taxonomy" id="1524084"/>
    <lineage>
        <taxon>Bacteria</taxon>
        <taxon>Bacillati</taxon>
        <taxon>Actinomycetota</taxon>
        <taxon>Actinomycetes</taxon>
        <taxon>Jiangellales</taxon>
        <taxon>Jiangellaceae</taxon>
        <taxon>Jiangella</taxon>
    </lineage>
</organism>
<evidence type="ECO:0000313" key="5">
    <source>
        <dbReference type="Proteomes" id="UP000542813"/>
    </source>
</evidence>
<dbReference type="PANTHER" id="PTHR42928">
    <property type="entry name" value="TRICARBOXYLATE-BINDING PROTEIN"/>
    <property type="match status" value="1"/>
</dbReference>
<dbReference type="PIRSF" id="PIRSF017082">
    <property type="entry name" value="YflP"/>
    <property type="match status" value="1"/>
</dbReference>
<evidence type="ECO:0000256" key="2">
    <source>
        <dbReference type="SAM" id="MobiDB-lite"/>
    </source>
</evidence>
<dbReference type="Gene3D" id="3.40.190.150">
    <property type="entry name" value="Bordetella uptake gene, domain 1"/>
    <property type="match status" value="1"/>
</dbReference>
<feature type="region of interest" description="Disordered" evidence="2">
    <location>
        <begin position="36"/>
        <end position="66"/>
    </location>
</feature>
<dbReference type="SUPFAM" id="SSF53850">
    <property type="entry name" value="Periplasmic binding protein-like II"/>
    <property type="match status" value="1"/>
</dbReference>
<comment type="caution">
    <text evidence="4">The sequence shown here is derived from an EMBL/GenBank/DDBJ whole genome shotgun (WGS) entry which is preliminary data.</text>
</comment>
<name>A0A7W9LIZ7_9ACTN</name>
<dbReference type="Pfam" id="PF03401">
    <property type="entry name" value="TctC"/>
    <property type="match status" value="1"/>
</dbReference>
<keyword evidence="5" id="KW-1185">Reference proteome</keyword>
<dbReference type="CDD" id="cd07012">
    <property type="entry name" value="PBP2_Bug_TTT"/>
    <property type="match status" value="1"/>
</dbReference>
<dbReference type="InterPro" id="IPR005064">
    <property type="entry name" value="BUG"/>
</dbReference>
<feature type="chain" id="PRO_5031384308" evidence="3">
    <location>
        <begin position="34"/>
        <end position="349"/>
    </location>
</feature>
<dbReference type="RefSeq" id="WP_184818293.1">
    <property type="nucleotide sequence ID" value="NZ_JACHMM010000001.1"/>
</dbReference>
<comment type="similarity">
    <text evidence="1">Belongs to the UPF0065 (bug) family.</text>
</comment>
<dbReference type="Gene3D" id="3.40.190.10">
    <property type="entry name" value="Periplasmic binding protein-like II"/>
    <property type="match status" value="1"/>
</dbReference>
<accession>A0A7W9LIZ7</accession>
<evidence type="ECO:0000256" key="3">
    <source>
        <dbReference type="SAM" id="SignalP"/>
    </source>
</evidence>
<keyword evidence="3" id="KW-0732">Signal</keyword>